<dbReference type="Gene3D" id="3.40.630.30">
    <property type="match status" value="1"/>
</dbReference>
<feature type="domain" description="N-acetyltransferase" evidence="1">
    <location>
        <begin position="114"/>
        <end position="242"/>
    </location>
</feature>
<gene>
    <name evidence="2" type="ORF">GCM10007964_72540</name>
</gene>
<dbReference type="GO" id="GO:0016747">
    <property type="term" value="F:acyltransferase activity, transferring groups other than amino-acyl groups"/>
    <property type="evidence" value="ECO:0007669"/>
    <property type="project" value="InterPro"/>
</dbReference>
<name>A0A917RS97_9ACTN</name>
<evidence type="ECO:0000313" key="2">
    <source>
        <dbReference type="EMBL" id="GGL20153.1"/>
    </source>
</evidence>
<accession>A0A917RS97</accession>
<dbReference type="InterPro" id="IPR056935">
    <property type="entry name" value="Rv0428c-like_C"/>
</dbReference>
<dbReference type="Pfam" id="PF24553">
    <property type="entry name" value="Rv0428c_C"/>
    <property type="match status" value="1"/>
</dbReference>
<dbReference type="InterPro" id="IPR016181">
    <property type="entry name" value="Acyl_CoA_acyltransferase"/>
</dbReference>
<reference evidence="2" key="1">
    <citation type="journal article" date="2014" name="Int. J. Syst. Evol. Microbiol.">
        <title>Complete genome sequence of Corynebacterium casei LMG S-19264T (=DSM 44701T), isolated from a smear-ripened cheese.</title>
        <authorList>
            <consortium name="US DOE Joint Genome Institute (JGI-PGF)"/>
            <person name="Walter F."/>
            <person name="Albersmeier A."/>
            <person name="Kalinowski J."/>
            <person name="Ruckert C."/>
        </authorList>
    </citation>
    <scope>NUCLEOTIDE SEQUENCE</scope>
    <source>
        <strain evidence="2">JCM 13064</strain>
    </source>
</reference>
<sequence>MSGESVDLEALVHQAWPAPHQEMIGGWIARYAEGVTNRANSVLPWGEPEDLDTAVDAAERFYAERGRPCVFSIGPRAPEALDGHLDRRGYRLVDEVRYMAAPIDGAVPRAAHPVTIAEEPGPGWLGTWWEVDGRFDRGLAAAERIVRGVPAAYAAVEEGGRPVAVGRSVLQGEMLGIYCMATLPHARRRGLGRSVLRALLARGRAQGATRAYLVVLERNARAIAMYHAEGFTLAGRYHYRVR</sequence>
<dbReference type="SUPFAM" id="SSF55729">
    <property type="entry name" value="Acyl-CoA N-acyltransferases (Nat)"/>
    <property type="match status" value="1"/>
</dbReference>
<protein>
    <submittedName>
        <fullName evidence="2">Acetyltransferase</fullName>
    </submittedName>
</protein>
<dbReference type="EMBL" id="BMNT01000068">
    <property type="protein sequence ID" value="GGL20153.1"/>
    <property type="molecule type" value="Genomic_DNA"/>
</dbReference>
<proteinExistence type="predicted"/>
<comment type="caution">
    <text evidence="2">The sequence shown here is derived from an EMBL/GenBank/DDBJ whole genome shotgun (WGS) entry which is preliminary data.</text>
</comment>
<evidence type="ECO:0000259" key="1">
    <source>
        <dbReference type="PROSITE" id="PS51186"/>
    </source>
</evidence>
<organism evidence="2 3">
    <name type="scientific">Sphaerisporangium melleum</name>
    <dbReference type="NCBI Taxonomy" id="321316"/>
    <lineage>
        <taxon>Bacteria</taxon>
        <taxon>Bacillati</taxon>
        <taxon>Actinomycetota</taxon>
        <taxon>Actinomycetes</taxon>
        <taxon>Streptosporangiales</taxon>
        <taxon>Streptosporangiaceae</taxon>
        <taxon>Sphaerisporangium</taxon>
    </lineage>
</organism>
<dbReference type="CDD" id="cd04301">
    <property type="entry name" value="NAT_SF"/>
    <property type="match status" value="1"/>
</dbReference>
<reference evidence="2" key="2">
    <citation type="submission" date="2020-09" db="EMBL/GenBank/DDBJ databases">
        <authorList>
            <person name="Sun Q."/>
            <person name="Ohkuma M."/>
        </authorList>
    </citation>
    <scope>NUCLEOTIDE SEQUENCE</scope>
    <source>
        <strain evidence="2">JCM 13064</strain>
    </source>
</reference>
<evidence type="ECO:0000313" key="3">
    <source>
        <dbReference type="Proteomes" id="UP000645217"/>
    </source>
</evidence>
<dbReference type="RefSeq" id="WP_189167619.1">
    <property type="nucleotide sequence ID" value="NZ_BMNT01000068.1"/>
</dbReference>
<keyword evidence="3" id="KW-1185">Reference proteome</keyword>
<dbReference type="InterPro" id="IPR000182">
    <property type="entry name" value="GNAT_dom"/>
</dbReference>
<dbReference type="PROSITE" id="PS51186">
    <property type="entry name" value="GNAT"/>
    <property type="match status" value="1"/>
</dbReference>
<dbReference type="Proteomes" id="UP000645217">
    <property type="component" value="Unassembled WGS sequence"/>
</dbReference>
<dbReference type="AlphaFoldDB" id="A0A917RS97"/>